<dbReference type="InterPro" id="IPR035906">
    <property type="entry name" value="MetI-like_sf"/>
</dbReference>
<evidence type="ECO:0000256" key="9">
    <source>
        <dbReference type="RuleBase" id="RU363032"/>
    </source>
</evidence>
<keyword evidence="12" id="KW-1185">Reference proteome</keyword>
<keyword evidence="3 9" id="KW-0813">Transport</keyword>
<comment type="similarity">
    <text evidence="2">Belongs to the binding-protein-dependent transport system permease family. HisMQ subfamily.</text>
</comment>
<feature type="transmembrane region" description="Helical" evidence="9">
    <location>
        <begin position="190"/>
        <end position="214"/>
    </location>
</feature>
<protein>
    <submittedName>
        <fullName evidence="11">Amino acid ABC transporter membrane protein 2, PAAT family</fullName>
    </submittedName>
</protein>
<feature type="domain" description="ABC transmembrane type-1" evidence="10">
    <location>
        <begin position="16"/>
        <end position="214"/>
    </location>
</feature>
<dbReference type="Pfam" id="PF00528">
    <property type="entry name" value="BPD_transp_1"/>
    <property type="match status" value="1"/>
</dbReference>
<dbReference type="InterPro" id="IPR043429">
    <property type="entry name" value="ArtM/GltK/GlnP/TcyL/YhdX-like"/>
</dbReference>
<accession>A0A1Y6CSQ5</accession>
<dbReference type="Proteomes" id="UP000192917">
    <property type="component" value="Unassembled WGS sequence"/>
</dbReference>
<dbReference type="PROSITE" id="PS50928">
    <property type="entry name" value="ABC_TM1"/>
    <property type="match status" value="1"/>
</dbReference>
<dbReference type="InterPro" id="IPR000515">
    <property type="entry name" value="MetI-like"/>
</dbReference>
<dbReference type="RefSeq" id="WP_085125600.1">
    <property type="nucleotide sequence ID" value="NZ_FWZX01000030.1"/>
</dbReference>
<evidence type="ECO:0000256" key="2">
    <source>
        <dbReference type="ARBA" id="ARBA00010072"/>
    </source>
</evidence>
<feature type="transmembrane region" description="Helical" evidence="9">
    <location>
        <begin position="20"/>
        <end position="40"/>
    </location>
</feature>
<dbReference type="STRING" id="560819.SAMN05428998_13025"/>
<dbReference type="GO" id="GO:0022857">
    <property type="term" value="F:transmembrane transporter activity"/>
    <property type="evidence" value="ECO:0007669"/>
    <property type="project" value="InterPro"/>
</dbReference>
<keyword evidence="7 9" id="KW-1133">Transmembrane helix</keyword>
<keyword evidence="6 9" id="KW-0812">Transmembrane</keyword>
<sequence>MLAFLADHLGAFANGALITLQYTAASCLFGAILAVPIALMRLSRRAEAFWPATAYVFFFRGTPLLAQIFLIYYGSGQFRQGLESLGLWSLFREPWFCAVLTLSLNTGAYSSEIVRGALLAVPHGEVEAAMALGLSPLQRLRLVVLPRALAAAWPAYTNEIVYQIQATSLVSIITVMDITGVARVIASRNFAFYEAFATAAAFYLAIVYLVILVAKRIEKRLHAHLDEVESVGKRIGGP</sequence>
<evidence type="ECO:0000256" key="8">
    <source>
        <dbReference type="ARBA" id="ARBA00023136"/>
    </source>
</evidence>
<evidence type="ECO:0000256" key="4">
    <source>
        <dbReference type="ARBA" id="ARBA00022475"/>
    </source>
</evidence>
<dbReference type="SUPFAM" id="SSF161098">
    <property type="entry name" value="MetI-like"/>
    <property type="match status" value="1"/>
</dbReference>
<dbReference type="InterPro" id="IPR010065">
    <property type="entry name" value="AA_ABC_transptr_permease_3TM"/>
</dbReference>
<comment type="subcellular location">
    <subcellularLocation>
        <location evidence="1">Cell inner membrane</location>
        <topology evidence="1">Multi-pass membrane protein</topology>
    </subcellularLocation>
    <subcellularLocation>
        <location evidence="9">Cell membrane</location>
        <topology evidence="9">Multi-pass membrane protein</topology>
    </subcellularLocation>
</comment>
<proteinExistence type="inferred from homology"/>
<keyword evidence="8 9" id="KW-0472">Membrane</keyword>
<feature type="transmembrane region" description="Helical" evidence="9">
    <location>
        <begin position="52"/>
        <end position="73"/>
    </location>
</feature>
<dbReference type="CDD" id="cd06261">
    <property type="entry name" value="TM_PBP2"/>
    <property type="match status" value="1"/>
</dbReference>
<dbReference type="Gene3D" id="1.10.3720.10">
    <property type="entry name" value="MetI-like"/>
    <property type="match status" value="1"/>
</dbReference>
<keyword evidence="4" id="KW-1003">Cell membrane</keyword>
<dbReference type="PANTHER" id="PTHR30614:SF10">
    <property type="entry name" value="ARGININE ABC TRANSPORTER PERMEASE PROTEIN ARTM"/>
    <property type="match status" value="1"/>
</dbReference>
<evidence type="ECO:0000256" key="5">
    <source>
        <dbReference type="ARBA" id="ARBA00022519"/>
    </source>
</evidence>
<evidence type="ECO:0000256" key="1">
    <source>
        <dbReference type="ARBA" id="ARBA00004429"/>
    </source>
</evidence>
<organism evidence="11 12">
    <name type="scientific">Tistlia consotensis USBA 355</name>
    <dbReference type="NCBI Taxonomy" id="560819"/>
    <lineage>
        <taxon>Bacteria</taxon>
        <taxon>Pseudomonadati</taxon>
        <taxon>Pseudomonadota</taxon>
        <taxon>Alphaproteobacteria</taxon>
        <taxon>Rhodospirillales</taxon>
        <taxon>Rhodovibrionaceae</taxon>
        <taxon>Tistlia</taxon>
    </lineage>
</organism>
<evidence type="ECO:0000256" key="3">
    <source>
        <dbReference type="ARBA" id="ARBA00022448"/>
    </source>
</evidence>
<dbReference type="AlphaFoldDB" id="A0A1Y6CSQ5"/>
<gene>
    <name evidence="11" type="ORF">SAMN05428998_13025</name>
</gene>
<keyword evidence="5" id="KW-0997">Cell inner membrane</keyword>
<evidence type="ECO:0000313" key="12">
    <source>
        <dbReference type="Proteomes" id="UP000192917"/>
    </source>
</evidence>
<evidence type="ECO:0000259" key="10">
    <source>
        <dbReference type="PROSITE" id="PS50928"/>
    </source>
</evidence>
<evidence type="ECO:0000313" key="11">
    <source>
        <dbReference type="EMBL" id="SMF71039.1"/>
    </source>
</evidence>
<evidence type="ECO:0000256" key="6">
    <source>
        <dbReference type="ARBA" id="ARBA00022692"/>
    </source>
</evidence>
<dbReference type="GO" id="GO:0006865">
    <property type="term" value="P:amino acid transport"/>
    <property type="evidence" value="ECO:0007669"/>
    <property type="project" value="TreeGrafter"/>
</dbReference>
<dbReference type="GO" id="GO:0043190">
    <property type="term" value="C:ATP-binding cassette (ABC) transporter complex"/>
    <property type="evidence" value="ECO:0007669"/>
    <property type="project" value="InterPro"/>
</dbReference>
<reference evidence="11 12" key="1">
    <citation type="submission" date="2017-04" db="EMBL/GenBank/DDBJ databases">
        <authorList>
            <person name="Afonso C.L."/>
            <person name="Miller P.J."/>
            <person name="Scott M.A."/>
            <person name="Spackman E."/>
            <person name="Goraichik I."/>
            <person name="Dimitrov K.M."/>
            <person name="Suarez D.L."/>
            <person name="Swayne D.E."/>
        </authorList>
    </citation>
    <scope>NUCLEOTIDE SEQUENCE [LARGE SCALE GENOMIC DNA]</scope>
    <source>
        <strain evidence="11 12">USBA 355</strain>
    </source>
</reference>
<evidence type="ECO:0000256" key="7">
    <source>
        <dbReference type="ARBA" id="ARBA00022989"/>
    </source>
</evidence>
<dbReference type="NCBIfam" id="TIGR01726">
    <property type="entry name" value="HEQRo_perm_3TM"/>
    <property type="match status" value="1"/>
</dbReference>
<dbReference type="EMBL" id="FWZX01000030">
    <property type="protein sequence ID" value="SMF71039.1"/>
    <property type="molecule type" value="Genomic_DNA"/>
</dbReference>
<name>A0A1Y6CSQ5_9PROT</name>
<dbReference type="PANTHER" id="PTHR30614">
    <property type="entry name" value="MEMBRANE COMPONENT OF AMINO ACID ABC TRANSPORTER"/>
    <property type="match status" value="1"/>
</dbReference>